<feature type="repeat" description="ANK" evidence="1">
    <location>
        <begin position="2158"/>
        <end position="2190"/>
    </location>
</feature>
<feature type="repeat" description="ANK" evidence="1">
    <location>
        <begin position="624"/>
        <end position="656"/>
    </location>
</feature>
<feature type="repeat" description="ANK" evidence="1">
    <location>
        <begin position="827"/>
        <end position="859"/>
    </location>
</feature>
<feature type="repeat" description="ANK" evidence="1">
    <location>
        <begin position="1923"/>
        <end position="1955"/>
    </location>
</feature>
<dbReference type="InterPro" id="IPR036770">
    <property type="entry name" value="Ankyrin_rpt-contain_sf"/>
</dbReference>
<feature type="repeat" description="ANK" evidence="1">
    <location>
        <begin position="1491"/>
        <end position="1523"/>
    </location>
</feature>
<feature type="repeat" description="ANK" evidence="1">
    <location>
        <begin position="2469"/>
        <end position="2502"/>
    </location>
</feature>
<dbReference type="Gene3D" id="1.25.40.20">
    <property type="entry name" value="Ankyrin repeat-containing domain"/>
    <property type="match status" value="15"/>
</dbReference>
<feature type="repeat" description="ANK" evidence="1">
    <location>
        <begin position="2503"/>
        <end position="2536"/>
    </location>
</feature>
<feature type="repeat" description="ANK" evidence="1">
    <location>
        <begin position="1588"/>
        <end position="1620"/>
    </location>
</feature>
<feature type="repeat" description="ANK" evidence="1">
    <location>
        <begin position="2191"/>
        <end position="2223"/>
    </location>
</feature>
<protein>
    <submittedName>
        <fullName evidence="2">Ankyrin repeat-containing domain,Ankyrin repeat</fullName>
    </submittedName>
</protein>
<feature type="repeat" description="ANK" evidence="1">
    <location>
        <begin position="1226"/>
        <end position="1258"/>
    </location>
</feature>
<feature type="repeat" description="ANK" evidence="1">
    <location>
        <begin position="986"/>
        <end position="1008"/>
    </location>
</feature>
<feature type="repeat" description="ANK" evidence="1">
    <location>
        <begin position="2537"/>
        <end position="2559"/>
    </location>
</feature>
<feature type="repeat" description="ANK" evidence="1">
    <location>
        <begin position="1554"/>
        <end position="1576"/>
    </location>
</feature>
<feature type="repeat" description="ANK" evidence="1">
    <location>
        <begin position="725"/>
        <end position="758"/>
    </location>
</feature>
<feature type="repeat" description="ANK" evidence="1">
    <location>
        <begin position="2224"/>
        <end position="2256"/>
    </location>
</feature>
<feature type="repeat" description="ANK" evidence="1">
    <location>
        <begin position="1186"/>
        <end position="1218"/>
    </location>
</feature>
<feature type="repeat" description="ANK" evidence="1">
    <location>
        <begin position="2091"/>
        <end position="2123"/>
    </location>
</feature>
<accession>A0A5E4MNN7</accession>
<feature type="repeat" description="ANK" evidence="1">
    <location>
        <begin position="1890"/>
        <end position="1922"/>
    </location>
</feature>
<gene>
    <name evidence="2" type="ORF">CINCED_3A023166</name>
</gene>
<dbReference type="OrthoDB" id="6630975at2759"/>
<feature type="repeat" description="ANK" evidence="1">
    <location>
        <begin position="1153"/>
        <end position="1185"/>
    </location>
</feature>
<feature type="repeat" description="ANK" evidence="1">
    <location>
        <begin position="1054"/>
        <end position="1086"/>
    </location>
</feature>
<feature type="repeat" description="ANK" evidence="1">
    <location>
        <begin position="2673"/>
        <end position="2705"/>
    </location>
</feature>
<feature type="repeat" description="ANK" evidence="1">
    <location>
        <begin position="2367"/>
        <end position="2400"/>
    </location>
</feature>
<feature type="repeat" description="ANK" evidence="1">
    <location>
        <begin position="1857"/>
        <end position="1889"/>
    </location>
</feature>
<keyword evidence="3" id="KW-1185">Reference proteome</keyword>
<dbReference type="Pfam" id="PF00023">
    <property type="entry name" value="Ank"/>
    <property type="match status" value="5"/>
</dbReference>
<dbReference type="Pfam" id="PF13637">
    <property type="entry name" value="Ank_4"/>
    <property type="match status" value="4"/>
</dbReference>
<feature type="repeat" description="ANK" evidence="1">
    <location>
        <begin position="591"/>
        <end position="623"/>
    </location>
</feature>
<feature type="repeat" description="ANK" evidence="1">
    <location>
        <begin position="2124"/>
        <end position="2157"/>
    </location>
</feature>
<feature type="repeat" description="ANK" evidence="1">
    <location>
        <begin position="927"/>
        <end position="953"/>
    </location>
</feature>
<reference evidence="2 3" key="1">
    <citation type="submission" date="2019-08" db="EMBL/GenBank/DDBJ databases">
        <authorList>
            <person name="Alioto T."/>
            <person name="Alioto T."/>
            <person name="Gomez Garrido J."/>
        </authorList>
    </citation>
    <scope>NUCLEOTIDE SEQUENCE [LARGE SCALE GENOMIC DNA]</scope>
</reference>
<feature type="repeat" description="ANK" evidence="1">
    <location>
        <begin position="1120"/>
        <end position="1152"/>
    </location>
</feature>
<feature type="repeat" description="ANK" evidence="1">
    <location>
        <begin position="2057"/>
        <end position="2090"/>
    </location>
</feature>
<feature type="repeat" description="ANK" evidence="1">
    <location>
        <begin position="1457"/>
        <end position="1479"/>
    </location>
</feature>
<feature type="repeat" description="ANK" evidence="1">
    <location>
        <begin position="1424"/>
        <end position="1456"/>
    </location>
</feature>
<keyword evidence="1" id="KW-0040">ANK repeat</keyword>
<feature type="repeat" description="ANK" evidence="1">
    <location>
        <begin position="860"/>
        <end position="892"/>
    </location>
</feature>
<evidence type="ECO:0000256" key="1">
    <source>
        <dbReference type="PROSITE-ProRule" id="PRU00023"/>
    </source>
</evidence>
<feature type="repeat" description="ANK" evidence="1">
    <location>
        <begin position="691"/>
        <end position="724"/>
    </location>
</feature>
<feature type="repeat" description="ANK" evidence="1">
    <location>
        <begin position="1959"/>
        <end position="1991"/>
    </location>
</feature>
<dbReference type="PROSITE" id="PS50088">
    <property type="entry name" value="ANK_REPEAT"/>
    <property type="match status" value="41"/>
</dbReference>
<feature type="repeat" description="ANK" evidence="1">
    <location>
        <begin position="2571"/>
        <end position="2593"/>
    </location>
</feature>
<dbReference type="InterPro" id="IPR002110">
    <property type="entry name" value="Ankyrin_rpt"/>
</dbReference>
<name>A0A5E4MNN7_9HEMI</name>
<dbReference type="SUPFAM" id="SSF48403">
    <property type="entry name" value="Ankyrin repeat"/>
    <property type="match status" value="6"/>
</dbReference>
<dbReference type="SMART" id="SM00248">
    <property type="entry name" value="ANK"/>
    <property type="match status" value="51"/>
</dbReference>
<feature type="repeat" description="ANK" evidence="1">
    <location>
        <begin position="2639"/>
        <end position="2661"/>
    </location>
</feature>
<feature type="repeat" description="ANK" evidence="1">
    <location>
        <begin position="657"/>
        <end position="690"/>
    </location>
</feature>
<feature type="repeat" description="ANK" evidence="1">
    <location>
        <begin position="2605"/>
        <end position="2627"/>
    </location>
</feature>
<proteinExistence type="predicted"/>
<feature type="repeat" description="ANK" evidence="1">
    <location>
        <begin position="1087"/>
        <end position="1119"/>
    </location>
</feature>
<dbReference type="Proteomes" id="UP000325440">
    <property type="component" value="Unassembled WGS sequence"/>
</dbReference>
<dbReference type="PROSITE" id="PS50297">
    <property type="entry name" value="ANK_REP_REGION"/>
    <property type="match status" value="36"/>
</dbReference>
<dbReference type="Pfam" id="PF12796">
    <property type="entry name" value="Ank_2"/>
    <property type="match status" value="14"/>
</dbReference>
<organism evidence="2 3">
    <name type="scientific">Cinara cedri</name>
    <dbReference type="NCBI Taxonomy" id="506608"/>
    <lineage>
        <taxon>Eukaryota</taxon>
        <taxon>Metazoa</taxon>
        <taxon>Ecdysozoa</taxon>
        <taxon>Arthropoda</taxon>
        <taxon>Hexapoda</taxon>
        <taxon>Insecta</taxon>
        <taxon>Pterygota</taxon>
        <taxon>Neoptera</taxon>
        <taxon>Paraneoptera</taxon>
        <taxon>Hemiptera</taxon>
        <taxon>Sternorrhyncha</taxon>
        <taxon>Aphidomorpha</taxon>
        <taxon>Aphidoidea</taxon>
        <taxon>Aphididae</taxon>
        <taxon>Lachninae</taxon>
        <taxon>Cinara</taxon>
    </lineage>
</organism>
<dbReference type="InterPro" id="IPR052391">
    <property type="entry name" value="E3_Ligase-Neurotoxin"/>
</dbReference>
<evidence type="ECO:0000313" key="3">
    <source>
        <dbReference type="Proteomes" id="UP000325440"/>
    </source>
</evidence>
<evidence type="ECO:0000313" key="2">
    <source>
        <dbReference type="EMBL" id="VVC30961.1"/>
    </source>
</evidence>
<sequence length="2942" mass="326940">MGINQQQQSTSERDLLLQSDIKQKRFSNETINFGESGIEALKRSKRNPIPIPIITVAVRKLLQKWIRQYTLPVADTGWSWSGPNEEFKSLVTGLSDNLKSVRENFDKSFVDLDEPITCKNEQVFDATKKFRAILGFIQKIVDDPQAIQDISTQVAENYWAINRNYELLLDNHIASQALLLTNAGFLMGITSIPMMTNSQLDRSYESTGVVEDKVGGTTRRAESKVDRNLEVMLSGFKALECNFGNVIEKKFREVTNFVIHTKIEGITSELITVIRYFIHKKNAIRNLTQDQYITKLAGINDILYRLQNSRMPQSGSLHTLLYNIINHKSAIPENSNDKIAFTALGLLCFGTETYISIMSFLLEEYSYLADLHYQESDVEKYNRYFSSILTTFNDFKDSLVGNDGLIDAVVNILNEAKSYDFIKDEREDIVKFVSGKIDYLSSVKSQLIEISVLSQEKPARKIKYDFSNSQVNTPIEKWQDGRKVSYAVQFQDNDTYYPIGEWSTPYTVYGRANPLLDIGSDPQGRTRLIFRKFDNDKPELVGIVVDSNQREFRDISRDFYNAASEPNENMAINEMKILLENGADANARYERGRQAIHAVAKNGNSHIMLTFKNMGADINAKDINGYAPIHIAAEMGYESFIQDLINNGADINAKTNSDWTALHIAAEKGHVSTITNLMQGEGIDINAKTKGGFTPLHIAASFGKNNVITSLSQNSRIDINAQSETGLTPLHLAVIGEYDDAVEALLVNYRIEANAKAKGGLTALHFASLTGNLAIVKFMIGHYRVNINQKSADGWTALHLAIESRKENVALELLSINIIEVSIRGKDDLTPLHLAASSGQGNIVSRLLDKGASTEDVDKYNYTPLHFAIENGNLDVVKRLVEKGANLYAVQKDDYTPLSLAAYHGKLNIVQFLVNNKGVDVNTKNKNGMTPIDFAASRGYFDIVEFFTDKGAQGSALHWAAYGGHFNIVKYLVDEKHFDFKKTDKYGNIPVHIAALRGHFSIVKYFIDQKQVDLNTESNGYTPFLFAVLGGNLDIIKYFVDEKNVKLTHKDDNNGNTVLHLAALNSNLGVIKYLIKKGADVSAIDNYGNTPLFLAAARGHLDMVKHLIQKEADLRATNNYGNSLLHFVSWGNHFNVARYLIEKGVYFNVTNENGDTPLHLAAFSGNLNLVKYLIDKGASLTATSKDGYTPLHVAAASGNVDIVKYLLEQGINIHTRIIKSNKESNNGKTALHVAAQDGRLDVVEYLIKENADISSRDDNAKTPRDLAINTDVVQYLEEVQLNLNLLNAVKQGNFDKVEKYSNQGASFKVKDKNGNTLQEIATRNGNTKIIEFLKQKELDFNLINAVKQGNPSMVKKYILRGANFEVQDKDGHSLLYLATQNYDIEQLLNQARFNLDLINAVKRGDLDKAKCASVDSSLEIKDKNGNTLLHLAAFGGHLDIVKYLIEKGADLHATNKNNGTPLHAAASNGKLNVVEYLIEEKRVNLEVQDKDGNTSLSLAARGGHLDVVEYLVEKGANLSVTNKSGNTPMYEAMSFDIVKYLAEKGANINAVNRNGFTLLHVAAANGNLDVVKYLIEEKRTNIDAKDKNGNSPLDLATQNGYLDTVKYLAGKGADISTLNNLLNSIKAVVDERIVSSSMRNDSDMKLKRSIVCEQDRNSHAKFSYFFKSRKLHIRNNATEESAIIPDDFLSLKVVEDNSDNSKKLAFSDMLGSLFFEHKRHNSSDNFSSECSFIYTHSIETQKCFDLNDYPSRHQPTFQLSQGSESSVDIYTTAKTQKCFDLNDYPSRHQPTFQLSQGSESSVDIYTTASQKIGTLVNEINFHKRDDFCYTSYYKELVGHEHYSYEVTKNVHLTINTNGNTSLHAAALSGYLSTVKYFVNKGVNLNVVNKDRWSPLHIAAQAGHLDIVKYLVEKGADLSATDGRDANPLHLATASGRLDVVQYLVEKGANVHTRMIENNGGDTVLHLAAKSGNLNVVKYLIEAGAYLNDTNKYAYTPLYVANSLDIVKYLVEEKKANINTTASDGSTPLHQAAYDGRLDIIRYFIEEKGANLHVTTNDGSTPLHQAAYSGKLDIMRYLIEEKGYSLNVKDNSGKTLIHIAAQEGHLDIVKYLVEQGADLNVTDKFHYTSLHAAAASGQLDMVKYFIEEKRVDLNVKDNSGKIPLYFAVQEGNLDVVKYLVKKGANVHAKDNYDYTPLHIAARAGKLDVVKYLIAIGADVNARNNDCNNALHFAAQHGTLDVVKYLMEKGADIQAANKYSYTPLDSATSTQVKNFLRQLQLDISLVNAVKQGNLTLVKKYVSKGASLDAQDKNGNTLLNLAVQNTEIVLFLRQAYKLNLGIITAAKQGNLGLIKEYISKGANLNTKDNDGNTPLHLAAYWDKLNVVKYLIDEKGVDYTLRDNYGRTPLHLAIRNGNLDTVKYLIDTKGADFNLKADDGWSSVHFAVYSDKLDVVKYFVDEKEADLNLEDNYGRTPFHLAAENGNLDIVKYLVDTKGADFNFKTNGGWTPLHLAANNGHLNTVKYLIDDKGANFTLRAHDGWTPLHLAASNGYLDTVKYLIDTKGADFTVKAYDGWTPLHSAAFYGKLDVVKYLVDTKGADFTLKTNDDRTPLHLAVFSGSLDVVKYLIDTKGADFTLKVNDGSTPLHLAAFSGKLDVVKYLIDTKKADFTLKANDGSTPLHLAASSGKLSVVKYLIEKGADIYVKDEYGRTPLSLIGSKRVELIHYLESKDTHRFRRSEKRSKSQVKGVATPICHGAGRHVTSGAGRVTAWIPQWITQKIYNFISAKPAIDVTAGHEGAKERIQGNVWQFSTGACMQNNVSVGLLLLQNFFDRNCPLPKFQDVTFGDAQSYALNITDKFEECIRDKYGIRTIESINLFEMQSQIQGALISGSGSKIPGIILSYATSIVGPKKAEVITFQVLESAASAVNQTSELPTYLHDVTKE</sequence>
<dbReference type="PRINTS" id="PR01415">
    <property type="entry name" value="ANKYRIN"/>
</dbReference>
<dbReference type="EMBL" id="CABPRJ010000553">
    <property type="protein sequence ID" value="VVC30961.1"/>
    <property type="molecule type" value="Genomic_DNA"/>
</dbReference>
<dbReference type="PANTHER" id="PTHR24133:SF40">
    <property type="entry name" value="ANKYRIN REPEAT DOMAIN 44"/>
    <property type="match status" value="1"/>
</dbReference>
<feature type="repeat" description="ANK" evidence="1">
    <location>
        <begin position="2401"/>
        <end position="2434"/>
    </location>
</feature>
<feature type="repeat" description="ANK" evidence="1">
    <location>
        <begin position="2023"/>
        <end position="2056"/>
    </location>
</feature>
<feature type="repeat" description="ANK" evidence="1">
    <location>
        <begin position="893"/>
        <end position="926"/>
    </location>
</feature>
<dbReference type="PANTHER" id="PTHR24133">
    <property type="entry name" value="ANKYRIN DOMAIN-CONTAINING"/>
    <property type="match status" value="1"/>
</dbReference>